<dbReference type="SMART" id="SM00422">
    <property type="entry name" value="HTH_MERR"/>
    <property type="match status" value="1"/>
</dbReference>
<feature type="region of interest" description="Disordered" evidence="8">
    <location>
        <begin position="1"/>
        <end position="22"/>
    </location>
</feature>
<dbReference type="InterPro" id="IPR009061">
    <property type="entry name" value="DNA-bd_dom_put_sf"/>
</dbReference>
<dbReference type="PRINTS" id="PR00040">
    <property type="entry name" value="HTHMERR"/>
</dbReference>
<evidence type="ECO:0000313" key="11">
    <source>
        <dbReference type="Proteomes" id="UP000234341"/>
    </source>
</evidence>
<dbReference type="Gene3D" id="1.10.1660.10">
    <property type="match status" value="1"/>
</dbReference>
<dbReference type="GO" id="GO:0003677">
    <property type="term" value="F:DNA binding"/>
    <property type="evidence" value="ECO:0007669"/>
    <property type="project" value="UniProtKB-KW"/>
</dbReference>
<evidence type="ECO:0000256" key="5">
    <source>
        <dbReference type="ARBA" id="ARBA00023015"/>
    </source>
</evidence>
<dbReference type="RefSeq" id="WP_101684717.1">
    <property type="nucleotide sequence ID" value="NZ_PJRP01000019.1"/>
</dbReference>
<keyword evidence="2" id="KW-0479">Metal-binding</keyword>
<evidence type="ECO:0000256" key="2">
    <source>
        <dbReference type="ARBA" id="ARBA00022723"/>
    </source>
</evidence>
<feature type="domain" description="HTH merR-type" evidence="9">
    <location>
        <begin position="27"/>
        <end position="95"/>
    </location>
</feature>
<dbReference type="PANTHER" id="PTHR30204:SF0">
    <property type="entry name" value="REDOX-SENSITIVE TRANSCRIPTIONAL ACTIVATOR SOXR"/>
    <property type="match status" value="1"/>
</dbReference>
<evidence type="ECO:0000256" key="6">
    <source>
        <dbReference type="ARBA" id="ARBA00023125"/>
    </source>
</evidence>
<evidence type="ECO:0000256" key="3">
    <source>
        <dbReference type="ARBA" id="ARBA00023004"/>
    </source>
</evidence>
<keyword evidence="5" id="KW-0805">Transcription regulation</keyword>
<dbReference type="InterPro" id="IPR000551">
    <property type="entry name" value="MerR-type_HTH_dom"/>
</dbReference>
<dbReference type="PROSITE" id="PS00552">
    <property type="entry name" value="HTH_MERR_1"/>
    <property type="match status" value="1"/>
</dbReference>
<dbReference type="NCBIfam" id="TIGR01950">
    <property type="entry name" value="SoxR"/>
    <property type="match status" value="1"/>
</dbReference>
<dbReference type="OrthoDB" id="9802944at2"/>
<evidence type="ECO:0000256" key="8">
    <source>
        <dbReference type="SAM" id="MobiDB-lite"/>
    </source>
</evidence>
<dbReference type="GO" id="GO:0046872">
    <property type="term" value="F:metal ion binding"/>
    <property type="evidence" value="ECO:0007669"/>
    <property type="project" value="UniProtKB-KW"/>
</dbReference>
<dbReference type="InterPro" id="IPR047057">
    <property type="entry name" value="MerR_fam"/>
</dbReference>
<name>A0A2N5C4S5_9BURK</name>
<dbReference type="InterPro" id="IPR015358">
    <property type="entry name" value="Tscrpt_reg_MerR_DNA-bd"/>
</dbReference>
<proteinExistence type="predicted"/>
<keyword evidence="4" id="KW-0411">Iron-sulfur</keyword>
<dbReference type="Pfam" id="PF09278">
    <property type="entry name" value="MerR-DNA-bind"/>
    <property type="match status" value="1"/>
</dbReference>
<evidence type="ECO:0000256" key="1">
    <source>
        <dbReference type="ARBA" id="ARBA00022714"/>
    </source>
</evidence>
<organism evidence="10 11">
    <name type="scientific">Cupriavidus pauculus</name>
    <dbReference type="NCBI Taxonomy" id="82633"/>
    <lineage>
        <taxon>Bacteria</taxon>
        <taxon>Pseudomonadati</taxon>
        <taxon>Pseudomonadota</taxon>
        <taxon>Betaproteobacteria</taxon>
        <taxon>Burkholderiales</taxon>
        <taxon>Burkholderiaceae</taxon>
        <taxon>Cupriavidus</taxon>
    </lineage>
</organism>
<dbReference type="CDD" id="cd01110">
    <property type="entry name" value="HTH_SoxR"/>
    <property type="match status" value="1"/>
</dbReference>
<evidence type="ECO:0000313" key="10">
    <source>
        <dbReference type="EMBL" id="PLP97190.1"/>
    </source>
</evidence>
<dbReference type="PROSITE" id="PS50937">
    <property type="entry name" value="HTH_MERR_2"/>
    <property type="match status" value="1"/>
</dbReference>
<reference evidence="10 11" key="1">
    <citation type="submission" date="2017-12" db="EMBL/GenBank/DDBJ databases">
        <title>Genome sequence of the active heterotrophic nitrifier-denitrifier, Cupriavidus pauculus UM1.</title>
        <authorList>
            <person name="Putonti C."/>
            <person name="Castignetti D."/>
        </authorList>
    </citation>
    <scope>NUCLEOTIDE SEQUENCE [LARGE SCALE GENOMIC DNA]</scope>
    <source>
        <strain evidence="10 11">UM1</strain>
    </source>
</reference>
<keyword evidence="1" id="KW-0001">2Fe-2S</keyword>
<dbReference type="Proteomes" id="UP000234341">
    <property type="component" value="Unassembled WGS sequence"/>
</dbReference>
<keyword evidence="6" id="KW-0238">DNA-binding</keyword>
<dbReference type="Pfam" id="PF00376">
    <property type="entry name" value="MerR"/>
    <property type="match status" value="1"/>
</dbReference>
<protein>
    <submittedName>
        <fullName evidence="10">Redox-sensitive transcriptional activator SoxR</fullName>
    </submittedName>
</protein>
<evidence type="ECO:0000259" key="9">
    <source>
        <dbReference type="PROSITE" id="PS50937"/>
    </source>
</evidence>
<evidence type="ECO:0000256" key="4">
    <source>
        <dbReference type="ARBA" id="ARBA00023014"/>
    </source>
</evidence>
<dbReference type="STRING" id="82633.GCA_000974605_00619"/>
<dbReference type="PANTHER" id="PTHR30204">
    <property type="entry name" value="REDOX-CYCLING DRUG-SENSING TRANSCRIPTIONAL ACTIVATOR SOXR"/>
    <property type="match status" value="1"/>
</dbReference>
<dbReference type="GO" id="GO:0051537">
    <property type="term" value="F:2 iron, 2 sulfur cluster binding"/>
    <property type="evidence" value="ECO:0007669"/>
    <property type="project" value="UniProtKB-KW"/>
</dbReference>
<dbReference type="GO" id="GO:0003700">
    <property type="term" value="F:DNA-binding transcription factor activity"/>
    <property type="evidence" value="ECO:0007669"/>
    <property type="project" value="InterPro"/>
</dbReference>
<dbReference type="GO" id="GO:0006979">
    <property type="term" value="P:response to oxidative stress"/>
    <property type="evidence" value="ECO:0007669"/>
    <property type="project" value="InterPro"/>
</dbReference>
<keyword evidence="7" id="KW-0804">Transcription</keyword>
<dbReference type="SUPFAM" id="SSF46955">
    <property type="entry name" value="Putative DNA-binding domain"/>
    <property type="match status" value="1"/>
</dbReference>
<sequence>MPKTVAPDIVPHAGPHRADRPLRARDPLTVGEVAARSGIAVSALHFYESKGLIASTRSTGNQRRYPRGILRRLAVIRVAQRMGLPLATIADAFAHLPANKAPTVADWRRLSAAWREDLDARIRTLTMLRDQLDGCIGCGCLSLKACPLRNPQDMMAQQGPGAHIEEGACQPRQIAKKR</sequence>
<dbReference type="EMBL" id="PJRP01000019">
    <property type="protein sequence ID" value="PLP97190.1"/>
    <property type="molecule type" value="Genomic_DNA"/>
</dbReference>
<keyword evidence="3" id="KW-0408">Iron</keyword>
<accession>A0A2N5C4S5</accession>
<gene>
    <name evidence="10" type="primary">soxR</name>
    <name evidence="10" type="ORF">CYJ10_28115</name>
</gene>
<dbReference type="AlphaFoldDB" id="A0A2N5C4S5"/>
<dbReference type="InterPro" id="IPR010211">
    <property type="entry name" value="Redox-sen_tscrpt-act_SoxR"/>
</dbReference>
<comment type="caution">
    <text evidence="10">The sequence shown here is derived from an EMBL/GenBank/DDBJ whole genome shotgun (WGS) entry which is preliminary data.</text>
</comment>
<evidence type="ECO:0000256" key="7">
    <source>
        <dbReference type="ARBA" id="ARBA00023163"/>
    </source>
</evidence>